<sequence>MSPVSLSDMPAQRGFINNEYVCTCGECPPTKISARVVVRIMCAVLQAMEDLKHEIQQLEPNTAIDDIDLRCQYPYNLIPPRVQETHKETLIGAYNILLVIYIIMQDGGIPHSQDVRELCIKEAAQLPYIDEYIQSGGSVMHILEELTSQVEGDLRGDALHVDSDELLETLEQIRPCALDESLLGWRRELRLSE</sequence>
<dbReference type="Proteomes" id="UP001139887">
    <property type="component" value="Unassembled WGS sequence"/>
</dbReference>
<name>A0A9W8M3B0_9FUNG</name>
<comment type="caution">
    <text evidence="1">The sequence shown here is derived from an EMBL/GenBank/DDBJ whole genome shotgun (WGS) entry which is preliminary data.</text>
</comment>
<proteinExistence type="predicted"/>
<dbReference type="EMBL" id="JANBUW010000001">
    <property type="protein sequence ID" value="KAJ2852704.1"/>
    <property type="molecule type" value="Genomic_DNA"/>
</dbReference>
<organism evidence="1 2">
    <name type="scientific">Coemansia brasiliensis</name>
    <dbReference type="NCBI Taxonomy" id="2650707"/>
    <lineage>
        <taxon>Eukaryota</taxon>
        <taxon>Fungi</taxon>
        <taxon>Fungi incertae sedis</taxon>
        <taxon>Zoopagomycota</taxon>
        <taxon>Kickxellomycotina</taxon>
        <taxon>Kickxellomycetes</taxon>
        <taxon>Kickxellales</taxon>
        <taxon>Kickxellaceae</taxon>
        <taxon>Coemansia</taxon>
    </lineage>
</organism>
<evidence type="ECO:0000313" key="1">
    <source>
        <dbReference type="EMBL" id="KAJ2852704.1"/>
    </source>
</evidence>
<accession>A0A9W8M3B0</accession>
<dbReference type="AlphaFoldDB" id="A0A9W8M3B0"/>
<gene>
    <name evidence="1" type="ORF">IWW36_000061</name>
</gene>
<reference evidence="1" key="1">
    <citation type="submission" date="2022-07" db="EMBL/GenBank/DDBJ databases">
        <title>Phylogenomic reconstructions and comparative analyses of Kickxellomycotina fungi.</title>
        <authorList>
            <person name="Reynolds N.K."/>
            <person name="Stajich J.E."/>
            <person name="Barry K."/>
            <person name="Grigoriev I.V."/>
            <person name="Crous P."/>
            <person name="Smith M.E."/>
        </authorList>
    </citation>
    <scope>NUCLEOTIDE SEQUENCE</scope>
    <source>
        <strain evidence="1">NRRL 1566</strain>
    </source>
</reference>
<protein>
    <submittedName>
        <fullName evidence="1">Uncharacterized protein</fullName>
    </submittedName>
</protein>
<evidence type="ECO:0000313" key="2">
    <source>
        <dbReference type="Proteomes" id="UP001139887"/>
    </source>
</evidence>
<dbReference type="OrthoDB" id="5545347at2759"/>
<keyword evidence="2" id="KW-1185">Reference proteome</keyword>